<proteinExistence type="predicted"/>
<dbReference type="AlphaFoldDB" id="A0A7C8RID7"/>
<organism evidence="1 2">
    <name type="scientific">Orbilia oligospora</name>
    <name type="common">Nematode-trapping fungus</name>
    <name type="synonym">Arthrobotrys oligospora</name>
    <dbReference type="NCBI Taxonomy" id="2813651"/>
    <lineage>
        <taxon>Eukaryota</taxon>
        <taxon>Fungi</taxon>
        <taxon>Dikarya</taxon>
        <taxon>Ascomycota</taxon>
        <taxon>Pezizomycotina</taxon>
        <taxon>Orbiliomycetes</taxon>
        <taxon>Orbiliales</taxon>
        <taxon>Orbiliaceae</taxon>
        <taxon>Orbilia</taxon>
    </lineage>
</organism>
<comment type="caution">
    <text evidence="1">The sequence shown here is derived from an EMBL/GenBank/DDBJ whole genome shotgun (WGS) entry which is preliminary data.</text>
</comment>
<accession>A0A7C8RID7</accession>
<protein>
    <submittedName>
        <fullName evidence="1">Uncharacterized protein</fullName>
    </submittedName>
</protein>
<sequence length="128" mass="14900">MYLLPHQYWWTRVPTQMQAARSPSHEEAGLAIFRDIFDTSAARVPKPAAASKYILGKRRFDAMDSYPIIFPTACACYIRERREEEKDKNEFGTSSTRTKQTEAQLIIARYELAIKSDRSDKKARRRQP</sequence>
<dbReference type="Proteomes" id="UP000474640">
    <property type="component" value="Unassembled WGS sequence"/>
</dbReference>
<gene>
    <name evidence="1" type="ORF">TWF970_000602</name>
</gene>
<evidence type="ECO:0000313" key="1">
    <source>
        <dbReference type="EMBL" id="KAF3291388.1"/>
    </source>
</evidence>
<evidence type="ECO:0000313" key="2">
    <source>
        <dbReference type="Proteomes" id="UP000474640"/>
    </source>
</evidence>
<reference evidence="1 2" key="1">
    <citation type="submission" date="2020-01" db="EMBL/GenBank/DDBJ databases">
        <authorList>
            <person name="Palmer J.M."/>
        </authorList>
    </citation>
    <scope>NUCLEOTIDE SEQUENCE [LARGE SCALE GENOMIC DNA]</scope>
    <source>
        <strain evidence="1 2">TWF970</strain>
    </source>
</reference>
<name>A0A7C8RID7_ORBOL</name>
<dbReference type="EMBL" id="JAABOJ010000001">
    <property type="protein sequence ID" value="KAF3291388.1"/>
    <property type="molecule type" value="Genomic_DNA"/>
</dbReference>